<reference evidence="1 2" key="1">
    <citation type="submission" date="2016-03" db="EMBL/GenBank/DDBJ databases">
        <title>Whole genome sequencing of Grifola frondosa 9006-11.</title>
        <authorList>
            <person name="Min B."/>
            <person name="Park H."/>
            <person name="Kim J.-G."/>
            <person name="Cho H."/>
            <person name="Oh Y.-L."/>
            <person name="Kong W.-S."/>
            <person name="Choi I.-G."/>
        </authorList>
    </citation>
    <scope>NUCLEOTIDE SEQUENCE [LARGE SCALE GENOMIC DNA]</scope>
    <source>
        <strain evidence="1 2">9006-11</strain>
    </source>
</reference>
<dbReference type="EMBL" id="LUGG01000027">
    <property type="protein sequence ID" value="OBZ66875.1"/>
    <property type="molecule type" value="Genomic_DNA"/>
</dbReference>
<organism evidence="1 2">
    <name type="scientific">Grifola frondosa</name>
    <name type="common">Maitake</name>
    <name type="synonym">Polyporus frondosus</name>
    <dbReference type="NCBI Taxonomy" id="5627"/>
    <lineage>
        <taxon>Eukaryota</taxon>
        <taxon>Fungi</taxon>
        <taxon>Dikarya</taxon>
        <taxon>Basidiomycota</taxon>
        <taxon>Agaricomycotina</taxon>
        <taxon>Agaricomycetes</taxon>
        <taxon>Polyporales</taxon>
        <taxon>Grifolaceae</taxon>
        <taxon>Grifola</taxon>
    </lineage>
</organism>
<accession>A0A1C7LPZ3</accession>
<evidence type="ECO:0000313" key="1">
    <source>
        <dbReference type="EMBL" id="OBZ66875.1"/>
    </source>
</evidence>
<name>A0A1C7LPZ3_GRIFR</name>
<proteinExistence type="predicted"/>
<gene>
    <name evidence="1" type="ORF">A0H81_13168</name>
</gene>
<comment type="caution">
    <text evidence="1">The sequence shown here is derived from an EMBL/GenBank/DDBJ whole genome shotgun (WGS) entry which is preliminary data.</text>
</comment>
<dbReference type="Proteomes" id="UP000092993">
    <property type="component" value="Unassembled WGS sequence"/>
</dbReference>
<keyword evidence="2" id="KW-1185">Reference proteome</keyword>
<sequence>MEPPYASRHFAMVLDGMCRSKTYHLLKVDFRCHKKYGSHAKKPQTEVVAALAMRMPMKTTVYRKPEAATVCNQLLRKR</sequence>
<protein>
    <submittedName>
        <fullName evidence="1">Uncharacterized protein</fullName>
    </submittedName>
</protein>
<evidence type="ECO:0000313" key="2">
    <source>
        <dbReference type="Proteomes" id="UP000092993"/>
    </source>
</evidence>
<dbReference type="AlphaFoldDB" id="A0A1C7LPZ3"/>